<feature type="compositionally biased region" description="Basic and acidic residues" evidence="1">
    <location>
        <begin position="266"/>
        <end position="275"/>
    </location>
</feature>
<proteinExistence type="predicted"/>
<sequence>MAKSNAIELQIAHGSTPMPFLVPMKKAANRQLLEEIVRRRTGCDDLVKITMYNRSMIIVDWDDWEDLIEPNGRYLADIDDSWIVHSHAKGHGTSDNSFKMFLESIVEGKTPTTITDYSAEIGDRAVGPAAPVGVYANTGTSISTTATVLKNVVDTTDDGDYDEYQDEDEDGEDEDGEDGYEDEEGEEAKPISQPSTTPSGSDEPAAKPVGPAGEEHGIVHPDVEKRLMEVLRQQLDTLAFEWPSSGHKSTREPQTPSSGPESSPDDSLRESHGGVKLDCQPPGRQSARNEPRKFRDDSPDPNVGRVGSSPTGPDGSQPVQRCTAARPYYWTKDGRRISKTPSPDPIVCIPKFKRRKPGSSLPSPPEPSSVKTVDEVPDQQLKPDNKDSDAYPKDNLPGGALKGSPERAQGNGSRKFSNFLDNYPELANGNPADFASGNTSDLDLQRPAESKYPNITSDERKQELLSDEHRITFLLVKPKNKNRPTAFEGNVRIFLSTTRECTPARLLTMLGKNPKYTRLLFLIPALDQSHYVSRQIINPGTRTANIPFSDSGWESEVIITWEHIQNEDEEENIKPEHPWDLPDDM</sequence>
<name>A0AAV9UAR5_9PEZI</name>
<evidence type="ECO:0000313" key="3">
    <source>
        <dbReference type="Proteomes" id="UP001373714"/>
    </source>
</evidence>
<keyword evidence="3" id="KW-1185">Reference proteome</keyword>
<accession>A0AAV9UAR5</accession>
<reference evidence="2 3" key="1">
    <citation type="submission" date="2019-10" db="EMBL/GenBank/DDBJ databases">
        <authorList>
            <person name="Palmer J.M."/>
        </authorList>
    </citation>
    <scope>NUCLEOTIDE SEQUENCE [LARGE SCALE GENOMIC DNA]</scope>
    <source>
        <strain evidence="2 3">TWF730</strain>
    </source>
</reference>
<dbReference type="EMBL" id="JAVHNS010000012">
    <property type="protein sequence ID" value="KAK6338364.1"/>
    <property type="molecule type" value="Genomic_DNA"/>
</dbReference>
<feature type="compositionally biased region" description="Basic and acidic residues" evidence="1">
    <location>
        <begin position="381"/>
        <end position="392"/>
    </location>
</feature>
<feature type="region of interest" description="Disordered" evidence="1">
    <location>
        <begin position="153"/>
        <end position="217"/>
    </location>
</feature>
<feature type="region of interest" description="Disordered" evidence="1">
    <location>
        <begin position="240"/>
        <end position="422"/>
    </location>
</feature>
<evidence type="ECO:0000256" key="1">
    <source>
        <dbReference type="SAM" id="MobiDB-lite"/>
    </source>
</evidence>
<gene>
    <name evidence="2" type="ORF">TWF730_002428</name>
</gene>
<protein>
    <submittedName>
        <fullName evidence="2">Uncharacterized protein</fullName>
    </submittedName>
</protein>
<evidence type="ECO:0000313" key="2">
    <source>
        <dbReference type="EMBL" id="KAK6338364.1"/>
    </source>
</evidence>
<dbReference type="AlphaFoldDB" id="A0AAV9UAR5"/>
<feature type="compositionally biased region" description="Basic and acidic residues" evidence="1">
    <location>
        <begin position="287"/>
        <end position="298"/>
    </location>
</feature>
<feature type="compositionally biased region" description="Acidic residues" evidence="1">
    <location>
        <begin position="155"/>
        <end position="186"/>
    </location>
</feature>
<dbReference type="Proteomes" id="UP001373714">
    <property type="component" value="Unassembled WGS sequence"/>
</dbReference>
<comment type="caution">
    <text evidence="2">The sequence shown here is derived from an EMBL/GenBank/DDBJ whole genome shotgun (WGS) entry which is preliminary data.</text>
</comment>
<organism evidence="2 3">
    <name type="scientific">Orbilia blumenaviensis</name>
    <dbReference type="NCBI Taxonomy" id="1796055"/>
    <lineage>
        <taxon>Eukaryota</taxon>
        <taxon>Fungi</taxon>
        <taxon>Dikarya</taxon>
        <taxon>Ascomycota</taxon>
        <taxon>Pezizomycotina</taxon>
        <taxon>Orbiliomycetes</taxon>
        <taxon>Orbiliales</taxon>
        <taxon>Orbiliaceae</taxon>
        <taxon>Orbilia</taxon>
    </lineage>
</organism>
<feature type="compositionally biased region" description="Polar residues" evidence="1">
    <location>
        <begin position="410"/>
        <end position="420"/>
    </location>
</feature>